<protein>
    <submittedName>
        <fullName evidence="2">Uncharacterized protein</fullName>
    </submittedName>
</protein>
<feature type="compositionally biased region" description="Basic and acidic residues" evidence="1">
    <location>
        <begin position="1"/>
        <end position="18"/>
    </location>
</feature>
<sequence length="94" mass="9609">MGCVKSKEDKGPTQKYRPDPNNPTPGSHMGLYGPDPTQMGQSPALKGPTNNYNSRTTGLTPFGGSSSVMTPFGGAASSSFSTVAVSNPFPGAVT</sequence>
<dbReference type="Proteomes" id="UP001529510">
    <property type="component" value="Unassembled WGS sequence"/>
</dbReference>
<feature type="compositionally biased region" description="Polar residues" evidence="1">
    <location>
        <begin position="48"/>
        <end position="58"/>
    </location>
</feature>
<feature type="non-terminal residue" evidence="2">
    <location>
        <position position="94"/>
    </location>
</feature>
<evidence type="ECO:0000313" key="2">
    <source>
        <dbReference type="EMBL" id="KAL0200869.1"/>
    </source>
</evidence>
<organism evidence="2 3">
    <name type="scientific">Cirrhinus mrigala</name>
    <name type="common">Mrigala</name>
    <dbReference type="NCBI Taxonomy" id="683832"/>
    <lineage>
        <taxon>Eukaryota</taxon>
        <taxon>Metazoa</taxon>
        <taxon>Chordata</taxon>
        <taxon>Craniata</taxon>
        <taxon>Vertebrata</taxon>
        <taxon>Euteleostomi</taxon>
        <taxon>Actinopterygii</taxon>
        <taxon>Neopterygii</taxon>
        <taxon>Teleostei</taxon>
        <taxon>Ostariophysi</taxon>
        <taxon>Cypriniformes</taxon>
        <taxon>Cyprinidae</taxon>
        <taxon>Labeoninae</taxon>
        <taxon>Labeonini</taxon>
        <taxon>Cirrhinus</taxon>
    </lineage>
</organism>
<name>A0ABD0RQQ5_CIRMR</name>
<comment type="caution">
    <text evidence="2">The sequence shown here is derived from an EMBL/GenBank/DDBJ whole genome shotgun (WGS) entry which is preliminary data.</text>
</comment>
<keyword evidence="3" id="KW-1185">Reference proteome</keyword>
<dbReference type="AlphaFoldDB" id="A0ABD0RQQ5"/>
<dbReference type="EMBL" id="JAMKFB020000002">
    <property type="protein sequence ID" value="KAL0200869.1"/>
    <property type="molecule type" value="Genomic_DNA"/>
</dbReference>
<evidence type="ECO:0000313" key="3">
    <source>
        <dbReference type="Proteomes" id="UP001529510"/>
    </source>
</evidence>
<accession>A0ABD0RQQ5</accession>
<evidence type="ECO:0000256" key="1">
    <source>
        <dbReference type="SAM" id="MobiDB-lite"/>
    </source>
</evidence>
<proteinExistence type="predicted"/>
<feature type="region of interest" description="Disordered" evidence="1">
    <location>
        <begin position="1"/>
        <end position="58"/>
    </location>
</feature>
<reference evidence="2 3" key="1">
    <citation type="submission" date="2024-05" db="EMBL/GenBank/DDBJ databases">
        <title>Genome sequencing and assembly of Indian major carp, Cirrhinus mrigala (Hamilton, 1822).</title>
        <authorList>
            <person name="Mohindra V."/>
            <person name="Chowdhury L.M."/>
            <person name="Lal K."/>
            <person name="Jena J.K."/>
        </authorList>
    </citation>
    <scope>NUCLEOTIDE SEQUENCE [LARGE SCALE GENOMIC DNA]</scope>
    <source>
        <strain evidence="2">CM1030</strain>
        <tissue evidence="2">Blood</tissue>
    </source>
</reference>
<gene>
    <name evidence="2" type="ORF">M9458_004056</name>
</gene>